<feature type="binding site" evidence="6">
    <location>
        <position position="215"/>
    </location>
    <ligand>
        <name>(6S)-NADPHX</name>
        <dbReference type="ChEBI" id="CHEBI:64076"/>
    </ligand>
</feature>
<evidence type="ECO:0000313" key="9">
    <source>
        <dbReference type="Proteomes" id="UP001290462"/>
    </source>
</evidence>
<dbReference type="PANTHER" id="PTHR12592">
    <property type="entry name" value="ATP-DEPENDENT (S)-NAD(P)H-HYDRATE DEHYDRATASE FAMILY MEMBER"/>
    <property type="match status" value="1"/>
</dbReference>
<evidence type="ECO:0000256" key="4">
    <source>
        <dbReference type="ARBA" id="ARBA00023027"/>
    </source>
</evidence>
<dbReference type="GO" id="GO:0110051">
    <property type="term" value="P:metabolite repair"/>
    <property type="evidence" value="ECO:0007669"/>
    <property type="project" value="TreeGrafter"/>
</dbReference>
<evidence type="ECO:0000256" key="5">
    <source>
        <dbReference type="ARBA" id="ARBA00023239"/>
    </source>
</evidence>
<keyword evidence="3 6" id="KW-0521">NADP</keyword>
<dbReference type="InterPro" id="IPR017953">
    <property type="entry name" value="Carbohydrate_kinase_pred_CS"/>
</dbReference>
<dbReference type="AlphaFoldDB" id="A0AAW9K2G0"/>
<proteinExistence type="inferred from homology"/>
<feature type="binding site" evidence="6">
    <location>
        <begin position="186"/>
        <end position="190"/>
    </location>
    <ligand>
        <name>AMP</name>
        <dbReference type="ChEBI" id="CHEBI:456215"/>
    </ligand>
</feature>
<dbReference type="NCBIfam" id="TIGR00196">
    <property type="entry name" value="yjeF_cterm"/>
    <property type="match status" value="1"/>
</dbReference>
<name>A0AAW9K2G0_CARML</name>
<comment type="function">
    <text evidence="6">Catalyzes the dehydration of the S-form of NAD(P)HX at the expense of ADP, which is converted to AMP. Together with NAD(P)HX epimerase, which catalyzes the epimerization of the S- and R-forms, the enzyme allows the repair of both epimers of NAD(P)HX, a damaged form of NAD(P)H that is a result of enzymatic or heat-dependent hydration.</text>
</comment>
<keyword evidence="1 6" id="KW-0547">Nucleotide-binding</keyword>
<dbReference type="EMBL" id="JAVBVO010000005">
    <property type="protein sequence ID" value="MDZ5760035.1"/>
    <property type="molecule type" value="Genomic_DNA"/>
</dbReference>
<dbReference type="CDD" id="cd01171">
    <property type="entry name" value="YXKO-related"/>
    <property type="match status" value="1"/>
</dbReference>
<dbReference type="GO" id="GO:0052856">
    <property type="term" value="F:NAD(P)HX epimerase activity"/>
    <property type="evidence" value="ECO:0007669"/>
    <property type="project" value="TreeGrafter"/>
</dbReference>
<dbReference type="InterPro" id="IPR000631">
    <property type="entry name" value="CARKD"/>
</dbReference>
<dbReference type="PANTHER" id="PTHR12592:SF0">
    <property type="entry name" value="ATP-DEPENDENT (S)-NAD(P)H-HYDRATE DEHYDRATASE"/>
    <property type="match status" value="1"/>
</dbReference>
<dbReference type="PROSITE" id="PS51383">
    <property type="entry name" value="YJEF_C_3"/>
    <property type="match status" value="1"/>
</dbReference>
<keyword evidence="5 6" id="KW-0456">Lyase</keyword>
<dbReference type="HAMAP" id="MF_01965">
    <property type="entry name" value="NADHX_dehydratase"/>
    <property type="match status" value="1"/>
</dbReference>
<keyword evidence="2 6" id="KW-0067">ATP-binding</keyword>
<sequence length="278" mass="30428">MQKLDQNIVQGILPKRKNESYKTNYGRVLLIGGNEEMGGAIIIAASGAVYSGAGLVTVATHPNNHAALHGRLPEAMVLNAYHSEKLINQIKKSDVIVIGPGLGLEKEALDILKTVLATVSSHQQIVIDGSAITLMAQENLKTPKAKTVYTPHLGEWQRLSKLKPEEQTKDLNAHFRKQLNATVVLKKHHSEIYFEDEVWQNTAGNPAMATGGMGDALTGMLAGFLAQFPNHKTAVLASVFLHSYIADQLAKTHYVTLPTQIIQLIPKTMKDFATKFDF</sequence>
<evidence type="ECO:0000256" key="1">
    <source>
        <dbReference type="ARBA" id="ARBA00022741"/>
    </source>
</evidence>
<dbReference type="GO" id="GO:0052855">
    <property type="term" value="F:ADP-dependent NAD(P)H-hydrate dehydratase activity"/>
    <property type="evidence" value="ECO:0007669"/>
    <property type="project" value="UniProtKB-UniRule"/>
</dbReference>
<feature type="binding site" evidence="6">
    <location>
        <position position="101"/>
    </location>
    <ligand>
        <name>(6S)-NADPHX</name>
        <dbReference type="ChEBI" id="CHEBI:64076"/>
    </ligand>
</feature>
<evidence type="ECO:0000259" key="7">
    <source>
        <dbReference type="PROSITE" id="PS51383"/>
    </source>
</evidence>
<gene>
    <name evidence="6" type="primary">nnrD</name>
    <name evidence="8" type="ORF">RAK27_15475</name>
</gene>
<dbReference type="SUPFAM" id="SSF53613">
    <property type="entry name" value="Ribokinase-like"/>
    <property type="match status" value="1"/>
</dbReference>
<evidence type="ECO:0000256" key="6">
    <source>
        <dbReference type="HAMAP-Rule" id="MF_01965"/>
    </source>
</evidence>
<comment type="catalytic activity">
    <reaction evidence="6">
        <text>(6S)-NADHX + ADP = AMP + phosphate + NADH + H(+)</text>
        <dbReference type="Rhea" id="RHEA:32223"/>
        <dbReference type="ChEBI" id="CHEBI:15378"/>
        <dbReference type="ChEBI" id="CHEBI:43474"/>
        <dbReference type="ChEBI" id="CHEBI:57945"/>
        <dbReference type="ChEBI" id="CHEBI:64074"/>
        <dbReference type="ChEBI" id="CHEBI:456215"/>
        <dbReference type="ChEBI" id="CHEBI:456216"/>
        <dbReference type="EC" id="4.2.1.136"/>
    </reaction>
</comment>
<comment type="caution">
    <text evidence="8">The sequence shown here is derived from an EMBL/GenBank/DDBJ whole genome shotgun (WGS) entry which is preliminary data.</text>
</comment>
<organism evidence="8 9">
    <name type="scientific">Carnobacterium maltaromaticum</name>
    <name type="common">Carnobacterium piscicola</name>
    <dbReference type="NCBI Taxonomy" id="2751"/>
    <lineage>
        <taxon>Bacteria</taxon>
        <taxon>Bacillati</taxon>
        <taxon>Bacillota</taxon>
        <taxon>Bacilli</taxon>
        <taxon>Lactobacillales</taxon>
        <taxon>Carnobacteriaceae</taxon>
        <taxon>Carnobacterium</taxon>
    </lineage>
</organism>
<dbReference type="Pfam" id="PF01256">
    <property type="entry name" value="Carb_kinase"/>
    <property type="match status" value="1"/>
</dbReference>
<dbReference type="Proteomes" id="UP001290462">
    <property type="component" value="Unassembled WGS sequence"/>
</dbReference>
<dbReference type="InterPro" id="IPR029056">
    <property type="entry name" value="Ribokinase-like"/>
</dbReference>
<comment type="similarity">
    <text evidence="6">Belongs to the NnrD/CARKD family.</text>
</comment>
<comment type="cofactor">
    <cofactor evidence="6">
        <name>Mg(2+)</name>
        <dbReference type="ChEBI" id="CHEBI:18420"/>
    </cofactor>
</comment>
<dbReference type="EC" id="4.2.1.136" evidence="6"/>
<evidence type="ECO:0000313" key="8">
    <source>
        <dbReference type="EMBL" id="MDZ5760035.1"/>
    </source>
</evidence>
<feature type="binding site" evidence="6">
    <location>
        <position position="152"/>
    </location>
    <ligand>
        <name>(6S)-NADPHX</name>
        <dbReference type="ChEBI" id="CHEBI:64076"/>
    </ligand>
</feature>
<evidence type="ECO:0000256" key="2">
    <source>
        <dbReference type="ARBA" id="ARBA00022840"/>
    </source>
</evidence>
<evidence type="ECO:0000256" key="3">
    <source>
        <dbReference type="ARBA" id="ARBA00022857"/>
    </source>
</evidence>
<feature type="binding site" evidence="6">
    <location>
        <position position="214"/>
    </location>
    <ligand>
        <name>AMP</name>
        <dbReference type="ChEBI" id="CHEBI:456215"/>
    </ligand>
</feature>
<comment type="subunit">
    <text evidence="6">Homotetramer.</text>
</comment>
<keyword evidence="4 6" id="KW-0520">NAD</keyword>
<comment type="catalytic activity">
    <reaction evidence="6">
        <text>(6S)-NADPHX + ADP = AMP + phosphate + NADPH + H(+)</text>
        <dbReference type="Rhea" id="RHEA:32235"/>
        <dbReference type="ChEBI" id="CHEBI:15378"/>
        <dbReference type="ChEBI" id="CHEBI:43474"/>
        <dbReference type="ChEBI" id="CHEBI:57783"/>
        <dbReference type="ChEBI" id="CHEBI:64076"/>
        <dbReference type="ChEBI" id="CHEBI:456215"/>
        <dbReference type="ChEBI" id="CHEBI:456216"/>
        <dbReference type="EC" id="4.2.1.136"/>
    </reaction>
</comment>
<dbReference type="PROSITE" id="PS01049">
    <property type="entry name" value="YJEF_C_1"/>
    <property type="match status" value="1"/>
</dbReference>
<dbReference type="GO" id="GO:0005524">
    <property type="term" value="F:ATP binding"/>
    <property type="evidence" value="ECO:0007669"/>
    <property type="project" value="UniProtKB-KW"/>
</dbReference>
<feature type="domain" description="YjeF C-terminal" evidence="7">
    <location>
        <begin position="5"/>
        <end position="272"/>
    </location>
</feature>
<accession>A0AAW9K2G0</accession>
<dbReference type="GO" id="GO:0046496">
    <property type="term" value="P:nicotinamide nucleotide metabolic process"/>
    <property type="evidence" value="ECO:0007669"/>
    <property type="project" value="UniProtKB-UniRule"/>
</dbReference>
<dbReference type="Gene3D" id="3.40.1190.20">
    <property type="match status" value="1"/>
</dbReference>
<protein>
    <recommendedName>
        <fullName evidence="6">ADP-dependent (S)-NAD(P)H-hydrate dehydratase</fullName>
        <ecNumber evidence="6">4.2.1.136</ecNumber>
    </recommendedName>
    <alternativeName>
        <fullName evidence="6">ADP-dependent NAD(P)HX dehydratase</fullName>
    </alternativeName>
</protein>
<feature type="binding site" evidence="6">
    <location>
        <position position="40"/>
    </location>
    <ligand>
        <name>(6S)-NADPHX</name>
        <dbReference type="ChEBI" id="CHEBI:64076"/>
    </ligand>
</feature>
<dbReference type="RefSeq" id="WP_010054095.1">
    <property type="nucleotide sequence ID" value="NZ_CBCPHU010000009.1"/>
</dbReference>
<reference evidence="8" key="1">
    <citation type="submission" date="2023-08" db="EMBL/GenBank/DDBJ databases">
        <title>Genomic characterization of piscicolin 126 produced by Carnobacterium maltaromaticum CM22 strain isolated from salmon (Salmo salar).</title>
        <authorList>
            <person name="Gonzalez-Gragera E."/>
            <person name="Garcia-Lopez J.D."/>
            <person name="Teso-Perez C."/>
            <person name="Gimenez-Hernandez I."/>
            <person name="Peralta-Sanchez J.M."/>
            <person name="Valdivia E."/>
            <person name="Montalban-Lopez M."/>
            <person name="Martin-Platero A.M."/>
            <person name="Banos A."/>
            <person name="Martinez-Bueno M."/>
        </authorList>
    </citation>
    <scope>NUCLEOTIDE SEQUENCE</scope>
    <source>
        <strain evidence="8">CM22</strain>
    </source>
</reference>